<comment type="subcellular location">
    <subcellularLocation>
        <location evidence="2">Membrane</location>
        <topology evidence="2">Multi-pass membrane protein</topology>
    </subcellularLocation>
</comment>
<evidence type="ECO:0000256" key="8">
    <source>
        <dbReference type="ARBA" id="ARBA00022833"/>
    </source>
</evidence>
<evidence type="ECO:0000313" key="15">
    <source>
        <dbReference type="EMBL" id="QDV38741.1"/>
    </source>
</evidence>
<comment type="similarity">
    <text evidence="3">Belongs to the peptidase M50B family.</text>
</comment>
<evidence type="ECO:0000256" key="2">
    <source>
        <dbReference type="ARBA" id="ARBA00004141"/>
    </source>
</evidence>
<keyword evidence="8" id="KW-0862">Zinc</keyword>
<keyword evidence="11 13" id="KW-0472">Membrane</keyword>
<sequence length="359" mass="39216">MSDPFSWSINLGRWAGVPVRVHFLLVLFAAVKLLGASLFDAEGEGDPIQTAAWLGLLLLALAAHELGHAAAAWRLGMEPDEIRLWPLGNLAGPHPVPVSRSREAMAVALAGPLTSLSIAAILCTGLLFADARMVLNPFGLAGSGSGAPTVGGEPVEALGAIWLIGWFGYLNWVLFLANLIPALPMDAGRALRAYLAGPALSATRDGLIAPWMARSFAVLLAIIGVIRILFFSPNAGGFELLSLAILIELMVRHETRMLEEGGYYEDSLFGYDFSEGYTSLEGSGPKVRPYRENALARWRRRRSDARRQRQTAKEAAEERRMDEILAKIHTSGRDSLSPEEQRFLARVSTKYRKRTRTRG</sequence>
<feature type="transmembrane region" description="Helical" evidence="13">
    <location>
        <begin position="160"/>
        <end position="183"/>
    </location>
</feature>
<evidence type="ECO:0000256" key="9">
    <source>
        <dbReference type="ARBA" id="ARBA00022989"/>
    </source>
</evidence>
<feature type="transmembrane region" description="Helical" evidence="13">
    <location>
        <begin position="106"/>
        <end position="129"/>
    </location>
</feature>
<dbReference type="AlphaFoldDB" id="A0A518HD11"/>
<keyword evidence="7" id="KW-0378">Hydrolase</keyword>
<dbReference type="GO" id="GO:0008237">
    <property type="term" value="F:metallopeptidase activity"/>
    <property type="evidence" value="ECO:0007669"/>
    <property type="project" value="UniProtKB-KW"/>
</dbReference>
<keyword evidence="6" id="KW-0479">Metal-binding</keyword>
<proteinExistence type="inferred from homology"/>
<feature type="transmembrane region" description="Helical" evidence="13">
    <location>
        <begin position="21"/>
        <end position="39"/>
    </location>
</feature>
<evidence type="ECO:0000256" key="4">
    <source>
        <dbReference type="ARBA" id="ARBA00022670"/>
    </source>
</evidence>
<evidence type="ECO:0000256" key="11">
    <source>
        <dbReference type="ARBA" id="ARBA00023136"/>
    </source>
</evidence>
<feature type="transmembrane region" description="Helical" evidence="13">
    <location>
        <begin position="211"/>
        <end position="229"/>
    </location>
</feature>
<evidence type="ECO:0000256" key="10">
    <source>
        <dbReference type="ARBA" id="ARBA00023049"/>
    </source>
</evidence>
<evidence type="ECO:0000256" key="5">
    <source>
        <dbReference type="ARBA" id="ARBA00022692"/>
    </source>
</evidence>
<feature type="domain" description="Peptidase M50" evidence="14">
    <location>
        <begin position="56"/>
        <end position="196"/>
    </location>
</feature>
<protein>
    <submittedName>
        <fullName evidence="15">Zinc metalloprotease Rip3</fullName>
    </submittedName>
</protein>
<keyword evidence="10 15" id="KW-0482">Metalloprotease</keyword>
<evidence type="ECO:0000256" key="3">
    <source>
        <dbReference type="ARBA" id="ARBA00007931"/>
    </source>
</evidence>
<evidence type="ECO:0000256" key="13">
    <source>
        <dbReference type="SAM" id="Phobius"/>
    </source>
</evidence>
<feature type="region of interest" description="Disordered" evidence="12">
    <location>
        <begin position="301"/>
        <end position="320"/>
    </location>
</feature>
<comment type="cofactor">
    <cofactor evidence="1">
        <name>Zn(2+)</name>
        <dbReference type="ChEBI" id="CHEBI:29105"/>
    </cofactor>
</comment>
<dbReference type="Proteomes" id="UP000317835">
    <property type="component" value="Chromosome"/>
</dbReference>
<organism evidence="15 16">
    <name type="scientific">Tautonia plasticadhaerens</name>
    <dbReference type="NCBI Taxonomy" id="2527974"/>
    <lineage>
        <taxon>Bacteria</taxon>
        <taxon>Pseudomonadati</taxon>
        <taxon>Planctomycetota</taxon>
        <taxon>Planctomycetia</taxon>
        <taxon>Isosphaerales</taxon>
        <taxon>Isosphaeraceae</taxon>
        <taxon>Tautonia</taxon>
    </lineage>
</organism>
<feature type="compositionally biased region" description="Basic and acidic residues" evidence="12">
    <location>
        <begin position="305"/>
        <end position="320"/>
    </location>
</feature>
<evidence type="ECO:0000256" key="1">
    <source>
        <dbReference type="ARBA" id="ARBA00001947"/>
    </source>
</evidence>
<feature type="transmembrane region" description="Helical" evidence="13">
    <location>
        <begin position="51"/>
        <end position="73"/>
    </location>
</feature>
<evidence type="ECO:0000256" key="12">
    <source>
        <dbReference type="SAM" id="MobiDB-lite"/>
    </source>
</evidence>
<dbReference type="RefSeq" id="WP_145277484.1">
    <property type="nucleotide sequence ID" value="NZ_CP036426.1"/>
</dbReference>
<evidence type="ECO:0000259" key="14">
    <source>
        <dbReference type="Pfam" id="PF02163"/>
    </source>
</evidence>
<dbReference type="EMBL" id="CP036426">
    <property type="protein sequence ID" value="QDV38741.1"/>
    <property type="molecule type" value="Genomic_DNA"/>
</dbReference>
<dbReference type="KEGG" id="tpla:ElP_66970"/>
<dbReference type="PANTHER" id="PTHR39188:SF3">
    <property type="entry name" value="STAGE IV SPORULATION PROTEIN FB"/>
    <property type="match status" value="1"/>
</dbReference>
<keyword evidence="5 13" id="KW-0812">Transmembrane</keyword>
<dbReference type="GO" id="GO:0046872">
    <property type="term" value="F:metal ion binding"/>
    <property type="evidence" value="ECO:0007669"/>
    <property type="project" value="UniProtKB-KW"/>
</dbReference>
<dbReference type="InterPro" id="IPR008915">
    <property type="entry name" value="Peptidase_M50"/>
</dbReference>
<dbReference type="GO" id="GO:0006508">
    <property type="term" value="P:proteolysis"/>
    <property type="evidence" value="ECO:0007669"/>
    <property type="project" value="UniProtKB-KW"/>
</dbReference>
<dbReference type="OrthoDB" id="211880at2"/>
<accession>A0A518HD11</accession>
<dbReference type="Pfam" id="PF02163">
    <property type="entry name" value="Peptidase_M50"/>
    <property type="match status" value="1"/>
</dbReference>
<dbReference type="PANTHER" id="PTHR39188">
    <property type="entry name" value="MEMBRANE-ASSOCIATED ZINC METALLOPROTEASE M50B"/>
    <property type="match status" value="1"/>
</dbReference>
<name>A0A518HD11_9BACT</name>
<dbReference type="GO" id="GO:0016020">
    <property type="term" value="C:membrane"/>
    <property type="evidence" value="ECO:0007669"/>
    <property type="project" value="UniProtKB-SubCell"/>
</dbReference>
<evidence type="ECO:0000256" key="6">
    <source>
        <dbReference type="ARBA" id="ARBA00022723"/>
    </source>
</evidence>
<keyword evidence="4 15" id="KW-0645">Protease</keyword>
<reference evidence="15 16" key="1">
    <citation type="submission" date="2019-02" db="EMBL/GenBank/DDBJ databases">
        <title>Deep-cultivation of Planctomycetes and their phenomic and genomic characterization uncovers novel biology.</title>
        <authorList>
            <person name="Wiegand S."/>
            <person name="Jogler M."/>
            <person name="Boedeker C."/>
            <person name="Pinto D."/>
            <person name="Vollmers J."/>
            <person name="Rivas-Marin E."/>
            <person name="Kohn T."/>
            <person name="Peeters S.H."/>
            <person name="Heuer A."/>
            <person name="Rast P."/>
            <person name="Oberbeckmann S."/>
            <person name="Bunk B."/>
            <person name="Jeske O."/>
            <person name="Meyerdierks A."/>
            <person name="Storesund J.E."/>
            <person name="Kallscheuer N."/>
            <person name="Luecker S."/>
            <person name="Lage O.M."/>
            <person name="Pohl T."/>
            <person name="Merkel B.J."/>
            <person name="Hornburger P."/>
            <person name="Mueller R.-W."/>
            <person name="Bruemmer F."/>
            <person name="Labrenz M."/>
            <person name="Spormann A.M."/>
            <person name="Op den Camp H."/>
            <person name="Overmann J."/>
            <person name="Amann R."/>
            <person name="Jetten M.S.M."/>
            <person name="Mascher T."/>
            <person name="Medema M.H."/>
            <person name="Devos D.P."/>
            <person name="Kaster A.-K."/>
            <person name="Ovreas L."/>
            <person name="Rohde M."/>
            <person name="Galperin M.Y."/>
            <person name="Jogler C."/>
        </authorList>
    </citation>
    <scope>NUCLEOTIDE SEQUENCE [LARGE SCALE GENOMIC DNA]</scope>
    <source>
        <strain evidence="15 16">ElP</strain>
    </source>
</reference>
<gene>
    <name evidence="15" type="primary">rip3_3</name>
    <name evidence="15" type="ORF">ElP_66970</name>
</gene>
<evidence type="ECO:0000313" key="16">
    <source>
        <dbReference type="Proteomes" id="UP000317835"/>
    </source>
</evidence>
<evidence type="ECO:0000256" key="7">
    <source>
        <dbReference type="ARBA" id="ARBA00022801"/>
    </source>
</evidence>
<keyword evidence="16" id="KW-1185">Reference proteome</keyword>
<keyword evidence="9 13" id="KW-1133">Transmembrane helix</keyword>